<evidence type="ECO:0008006" key="3">
    <source>
        <dbReference type="Google" id="ProtNLM"/>
    </source>
</evidence>
<evidence type="ECO:0000313" key="2">
    <source>
        <dbReference type="Proteomes" id="UP000265618"/>
    </source>
</evidence>
<feature type="non-terminal residue" evidence="1">
    <location>
        <position position="67"/>
    </location>
</feature>
<gene>
    <name evidence="1" type="ORF">KIPB_015915</name>
</gene>
<name>A0A9K3DE21_9EUKA</name>
<feature type="non-terminal residue" evidence="1">
    <location>
        <position position="1"/>
    </location>
</feature>
<organism evidence="1 2">
    <name type="scientific">Kipferlia bialata</name>
    <dbReference type="NCBI Taxonomy" id="797122"/>
    <lineage>
        <taxon>Eukaryota</taxon>
        <taxon>Metamonada</taxon>
        <taxon>Carpediemonas-like organisms</taxon>
        <taxon>Kipferlia</taxon>
    </lineage>
</organism>
<comment type="caution">
    <text evidence="1">The sequence shown here is derived from an EMBL/GenBank/DDBJ whole genome shotgun (WGS) entry which is preliminary data.</text>
</comment>
<reference evidence="1 2" key="1">
    <citation type="journal article" date="2018" name="PLoS ONE">
        <title>The draft genome of Kipferlia bialata reveals reductive genome evolution in fornicate parasites.</title>
        <authorList>
            <person name="Tanifuji G."/>
            <person name="Takabayashi S."/>
            <person name="Kume K."/>
            <person name="Takagi M."/>
            <person name="Nakayama T."/>
            <person name="Kamikawa R."/>
            <person name="Inagaki Y."/>
            <person name="Hashimoto T."/>
        </authorList>
    </citation>
    <scope>NUCLEOTIDE SEQUENCE [LARGE SCALE GENOMIC DNA]</scope>
    <source>
        <strain evidence="1">NY0173</strain>
    </source>
</reference>
<sequence>QVVGTCLNRGCIPSKAFIHPADLIRHIEHCPTLNVNVGPATIDYTATVDRVCARIDATEAGARKGLN</sequence>
<dbReference type="Gene3D" id="3.50.50.60">
    <property type="entry name" value="FAD/NAD(P)-binding domain"/>
    <property type="match status" value="1"/>
</dbReference>
<keyword evidence="2" id="KW-1185">Reference proteome</keyword>
<proteinExistence type="predicted"/>
<dbReference type="SUPFAM" id="SSF51905">
    <property type="entry name" value="FAD/NAD(P)-binding domain"/>
    <property type="match status" value="1"/>
</dbReference>
<evidence type="ECO:0000313" key="1">
    <source>
        <dbReference type="EMBL" id="GIQ92254.1"/>
    </source>
</evidence>
<dbReference type="Proteomes" id="UP000265618">
    <property type="component" value="Unassembled WGS sequence"/>
</dbReference>
<dbReference type="AlphaFoldDB" id="A0A9K3DE21"/>
<accession>A0A9K3DE21</accession>
<dbReference type="OrthoDB" id="5956163at2759"/>
<dbReference type="EMBL" id="BDIP01009283">
    <property type="protein sequence ID" value="GIQ92254.1"/>
    <property type="molecule type" value="Genomic_DNA"/>
</dbReference>
<protein>
    <recommendedName>
        <fullName evidence="3">Dihydrolipoyl dehydrogenase</fullName>
    </recommendedName>
</protein>
<dbReference type="InterPro" id="IPR036188">
    <property type="entry name" value="FAD/NAD-bd_sf"/>
</dbReference>